<dbReference type="SMART" id="SM00530">
    <property type="entry name" value="HTH_XRE"/>
    <property type="match status" value="1"/>
</dbReference>
<dbReference type="Pfam" id="PF01381">
    <property type="entry name" value="HTH_3"/>
    <property type="match status" value="1"/>
</dbReference>
<dbReference type="EMBL" id="JBBMFA010000026">
    <property type="protein sequence ID" value="MEQ2518985.1"/>
    <property type="molecule type" value="Genomic_DNA"/>
</dbReference>
<evidence type="ECO:0000313" key="4">
    <source>
        <dbReference type="EMBL" id="MEQ2518985.1"/>
    </source>
</evidence>
<dbReference type="PANTHER" id="PTHR46558">
    <property type="entry name" value="TRACRIPTIONAL REGULATORY PROTEIN-RELATED-RELATED"/>
    <property type="match status" value="1"/>
</dbReference>
<dbReference type="SUPFAM" id="SSF47413">
    <property type="entry name" value="lambda repressor-like DNA-binding domains"/>
    <property type="match status" value="1"/>
</dbReference>
<accession>A0ABV1GB28</accession>
<protein>
    <submittedName>
        <fullName evidence="4">Helix-turn-helix domain-containing protein</fullName>
    </submittedName>
</protein>
<dbReference type="PANTHER" id="PTHR46558:SF11">
    <property type="entry name" value="HTH-TYPE TRANSCRIPTIONAL REGULATOR XRE"/>
    <property type="match status" value="1"/>
</dbReference>
<reference evidence="4 5" key="1">
    <citation type="submission" date="2024-03" db="EMBL/GenBank/DDBJ databases">
        <title>Human intestinal bacterial collection.</title>
        <authorList>
            <person name="Pauvert C."/>
            <person name="Hitch T.C.A."/>
            <person name="Clavel T."/>
        </authorList>
    </citation>
    <scope>NUCLEOTIDE SEQUENCE [LARGE SCALE GENOMIC DNA]</scope>
    <source>
        <strain evidence="4 5">CLA-JM-H11</strain>
    </source>
</reference>
<dbReference type="PROSITE" id="PS50943">
    <property type="entry name" value="HTH_CROC1"/>
    <property type="match status" value="1"/>
</dbReference>
<dbReference type="Gene3D" id="1.10.260.40">
    <property type="entry name" value="lambda repressor-like DNA-binding domains"/>
    <property type="match status" value="1"/>
</dbReference>
<gene>
    <name evidence="4" type="ORF">WMO24_00800</name>
</gene>
<organism evidence="4 5">
    <name type="scientific">Ruthenibacterium intestinale</name>
    <dbReference type="NCBI Taxonomy" id="3133163"/>
    <lineage>
        <taxon>Bacteria</taxon>
        <taxon>Bacillati</taxon>
        <taxon>Bacillota</taxon>
        <taxon>Clostridia</taxon>
        <taxon>Eubacteriales</taxon>
        <taxon>Oscillospiraceae</taxon>
        <taxon>Ruthenibacterium</taxon>
    </lineage>
</organism>
<sequence>MKTQKGGDDMEFGPRIAALRRQAGLSQEALAEKVGVSRQAIGKWESGASLPGVENLQVLAKALNVSCDELITGRSPQPPQPDGLEAVKELLAEKQRREKRRSLWRMCGAGALTVCLVCAGAYGAGRIAELRSQVNGLSQQIAQIQGDMNHSIGNIRSEIQESLEQQTSIVADWNFSYGDYDHKTKTVEVFARATPKTWVEGQTAQFVFLLDNETLAVDGQWKDGSFSAQTLLPMADMVSMSVRFSAEGVTQTQQLLEPSPLRETFTLQMQLYALGPGAYWSTGQTAVTYHQEAGQAELMMVLPMQDDRPLNWPVEGQLKLILVADDGQRLELDRQPVTLCGPKEPGEGPDYTLLLDLPDKEYSVNLKEAFGISLDSVNQWPESVYELEYTDALGEVHTVSSLY</sequence>
<evidence type="ECO:0000256" key="2">
    <source>
        <dbReference type="SAM" id="Phobius"/>
    </source>
</evidence>
<feature type="transmembrane region" description="Helical" evidence="2">
    <location>
        <begin position="103"/>
        <end position="124"/>
    </location>
</feature>
<name>A0ABV1GB28_9FIRM</name>
<evidence type="ECO:0000256" key="1">
    <source>
        <dbReference type="ARBA" id="ARBA00023125"/>
    </source>
</evidence>
<keyword evidence="2" id="KW-1133">Transmembrane helix</keyword>
<proteinExistence type="predicted"/>
<dbReference type="InterPro" id="IPR001387">
    <property type="entry name" value="Cro/C1-type_HTH"/>
</dbReference>
<keyword evidence="1" id="KW-0238">DNA-binding</keyword>
<evidence type="ECO:0000259" key="3">
    <source>
        <dbReference type="PROSITE" id="PS50943"/>
    </source>
</evidence>
<keyword evidence="2" id="KW-0812">Transmembrane</keyword>
<dbReference type="CDD" id="cd00093">
    <property type="entry name" value="HTH_XRE"/>
    <property type="match status" value="1"/>
</dbReference>
<evidence type="ECO:0000313" key="5">
    <source>
        <dbReference type="Proteomes" id="UP001477672"/>
    </source>
</evidence>
<dbReference type="InterPro" id="IPR010982">
    <property type="entry name" value="Lambda_DNA-bd_dom_sf"/>
</dbReference>
<keyword evidence="2" id="KW-0472">Membrane</keyword>
<dbReference type="Proteomes" id="UP001477672">
    <property type="component" value="Unassembled WGS sequence"/>
</dbReference>
<comment type="caution">
    <text evidence="4">The sequence shown here is derived from an EMBL/GenBank/DDBJ whole genome shotgun (WGS) entry which is preliminary data.</text>
</comment>
<feature type="domain" description="HTH cro/C1-type" evidence="3">
    <location>
        <begin position="16"/>
        <end position="70"/>
    </location>
</feature>
<keyword evidence="5" id="KW-1185">Reference proteome</keyword>